<dbReference type="GO" id="GO:0005730">
    <property type="term" value="C:nucleolus"/>
    <property type="evidence" value="ECO:0007669"/>
    <property type="project" value="TreeGrafter"/>
</dbReference>
<feature type="compositionally biased region" description="Basic and acidic residues" evidence="1">
    <location>
        <begin position="122"/>
        <end position="137"/>
    </location>
</feature>
<keyword evidence="4" id="KW-1185">Reference proteome</keyword>
<dbReference type="PANTHER" id="PTHR32337">
    <property type="entry name" value="NUCLEOLAR PROTEIN 7"/>
    <property type="match status" value="1"/>
</dbReference>
<feature type="domain" description="U3 small nucleolar RNA-associated protein NOL7 C-terminal" evidence="2">
    <location>
        <begin position="205"/>
        <end position="232"/>
    </location>
</feature>
<dbReference type="Pfam" id="PF08157">
    <property type="entry name" value="NUC129"/>
    <property type="match status" value="2"/>
</dbReference>
<dbReference type="GO" id="GO:0003723">
    <property type="term" value="F:RNA binding"/>
    <property type="evidence" value="ECO:0007669"/>
    <property type="project" value="TreeGrafter"/>
</dbReference>
<evidence type="ECO:0000259" key="2">
    <source>
        <dbReference type="Pfam" id="PF08157"/>
    </source>
</evidence>
<dbReference type="Proteomes" id="UP000522663">
    <property type="component" value="Unassembled WGS sequence"/>
</dbReference>
<gene>
    <name evidence="3" type="primary">Nol7</name>
    <name evidence="3" type="ORF">ODOGUJ_R06404</name>
</gene>
<sequence length="255" mass="28596">MVRRRRQREEAAAVRVCPAAQPPSSEDDEAPEELSFGTARAEAEAARKLAGEAARRHRELLKEKRRRRQELFTEQKVPRSPRGPPRSGPAVPRAITANGVWGYFSAVEFSLDKPPKGGSAKQSEDRVPGQAKKDKARGTRSKGNYIAVHLKDQSLTGLHQQTARDFIYSQLYGPGTNRTSGMWFPLGLHLDLSVLNFVINAHLITANEFFSIANKKDTVKKAAVQFVDKSWGIEKKQRATKFTKYWVARKVTNTL</sequence>
<feature type="region of interest" description="Disordered" evidence="1">
    <location>
        <begin position="1"/>
        <end position="93"/>
    </location>
</feature>
<feature type="compositionally biased region" description="Basic residues" evidence="1">
    <location>
        <begin position="55"/>
        <end position="68"/>
    </location>
</feature>
<dbReference type="EMBL" id="VXAB01001327">
    <property type="protein sequence ID" value="NXJ04419.1"/>
    <property type="molecule type" value="Genomic_DNA"/>
</dbReference>
<evidence type="ECO:0000313" key="3">
    <source>
        <dbReference type="EMBL" id="NXJ04419.1"/>
    </source>
</evidence>
<comment type="caution">
    <text evidence="3">The sequence shown here is derived from an EMBL/GenBank/DDBJ whole genome shotgun (WGS) entry which is preliminary data.</text>
</comment>
<reference evidence="3 4" key="1">
    <citation type="submission" date="2019-09" db="EMBL/GenBank/DDBJ databases">
        <title>Bird 10,000 Genomes (B10K) Project - Family phase.</title>
        <authorList>
            <person name="Zhang G."/>
        </authorList>
    </citation>
    <scope>NUCLEOTIDE SEQUENCE [LARGE SCALE GENOMIC DNA]</scope>
    <source>
        <strain evidence="3">B10K-DU-001-53</strain>
        <tissue evidence="3">Muscle</tissue>
    </source>
</reference>
<dbReference type="AlphaFoldDB" id="A0A7K9Y622"/>
<dbReference type="InterPro" id="IPR012579">
    <property type="entry name" value="NOL7_C"/>
</dbReference>
<feature type="region of interest" description="Disordered" evidence="1">
    <location>
        <begin position="113"/>
        <end position="142"/>
    </location>
</feature>
<proteinExistence type="predicted"/>
<feature type="non-terminal residue" evidence="3">
    <location>
        <position position="1"/>
    </location>
</feature>
<organism evidence="3 4">
    <name type="scientific">Odontophorus gujanensis</name>
    <name type="common">marbled wood quail</name>
    <dbReference type="NCBI Taxonomy" id="886794"/>
    <lineage>
        <taxon>Eukaryota</taxon>
        <taxon>Metazoa</taxon>
        <taxon>Chordata</taxon>
        <taxon>Craniata</taxon>
        <taxon>Vertebrata</taxon>
        <taxon>Euteleostomi</taxon>
        <taxon>Archelosauria</taxon>
        <taxon>Archosauria</taxon>
        <taxon>Dinosauria</taxon>
        <taxon>Saurischia</taxon>
        <taxon>Theropoda</taxon>
        <taxon>Coelurosauria</taxon>
        <taxon>Aves</taxon>
        <taxon>Neognathae</taxon>
        <taxon>Galloanserae</taxon>
        <taxon>Galliformes</taxon>
        <taxon>Odontophoridae</taxon>
        <taxon>Odontophorus</taxon>
    </lineage>
</organism>
<dbReference type="PANTHER" id="PTHR32337:SF2">
    <property type="entry name" value="NUCLEOLAR PROTEIN 7"/>
    <property type="match status" value="1"/>
</dbReference>
<feature type="non-terminal residue" evidence="3">
    <location>
        <position position="255"/>
    </location>
</feature>
<evidence type="ECO:0000256" key="1">
    <source>
        <dbReference type="SAM" id="MobiDB-lite"/>
    </source>
</evidence>
<name>A0A7K9Y622_9GALL</name>
<accession>A0A7K9Y622</accession>
<protein>
    <submittedName>
        <fullName evidence="3">NOL7 protein</fullName>
    </submittedName>
</protein>
<feature type="domain" description="U3 small nucleolar RNA-associated protein NOL7 C-terminal" evidence="2">
    <location>
        <begin position="145"/>
        <end position="180"/>
    </location>
</feature>
<feature type="compositionally biased region" description="Basic and acidic residues" evidence="1">
    <location>
        <begin position="41"/>
        <end position="54"/>
    </location>
</feature>
<evidence type="ECO:0000313" key="4">
    <source>
        <dbReference type="Proteomes" id="UP000522663"/>
    </source>
</evidence>
<dbReference type="OrthoDB" id="9907143at2759"/>